<evidence type="ECO:0000313" key="2">
    <source>
        <dbReference type="EMBL" id="EEN62746.1"/>
    </source>
</evidence>
<dbReference type="InParanoid" id="C3YAJ8"/>
<proteinExistence type="predicted"/>
<feature type="compositionally biased region" description="Polar residues" evidence="1">
    <location>
        <begin position="1"/>
        <end position="28"/>
    </location>
</feature>
<protein>
    <submittedName>
        <fullName evidence="2">Uncharacterized protein</fullName>
    </submittedName>
</protein>
<reference evidence="2" key="1">
    <citation type="journal article" date="2008" name="Nature">
        <title>The amphioxus genome and the evolution of the chordate karyotype.</title>
        <authorList>
            <consortium name="US DOE Joint Genome Institute (JGI-PGF)"/>
            <person name="Putnam N.H."/>
            <person name="Butts T."/>
            <person name="Ferrier D.E.K."/>
            <person name="Furlong R.F."/>
            <person name="Hellsten U."/>
            <person name="Kawashima T."/>
            <person name="Robinson-Rechavi M."/>
            <person name="Shoguchi E."/>
            <person name="Terry A."/>
            <person name="Yu J.-K."/>
            <person name="Benito-Gutierrez E.L."/>
            <person name="Dubchak I."/>
            <person name="Garcia-Fernandez J."/>
            <person name="Gibson-Brown J.J."/>
            <person name="Grigoriev I.V."/>
            <person name="Horton A.C."/>
            <person name="de Jong P.J."/>
            <person name="Jurka J."/>
            <person name="Kapitonov V.V."/>
            <person name="Kohara Y."/>
            <person name="Kuroki Y."/>
            <person name="Lindquist E."/>
            <person name="Lucas S."/>
            <person name="Osoegawa K."/>
            <person name="Pennacchio L.A."/>
            <person name="Salamov A.A."/>
            <person name="Satou Y."/>
            <person name="Sauka-Spengler T."/>
            <person name="Schmutz J."/>
            <person name="Shin-I T."/>
            <person name="Toyoda A."/>
            <person name="Bronner-Fraser M."/>
            <person name="Fujiyama A."/>
            <person name="Holland L.Z."/>
            <person name="Holland P.W.H."/>
            <person name="Satoh N."/>
            <person name="Rokhsar D.S."/>
        </authorList>
    </citation>
    <scope>NUCLEOTIDE SEQUENCE [LARGE SCALE GENOMIC DNA]</scope>
    <source>
        <strain evidence="2">S238N-H82</strain>
        <tissue evidence="2">Testes</tissue>
    </source>
</reference>
<evidence type="ECO:0000256" key="1">
    <source>
        <dbReference type="SAM" id="MobiDB-lite"/>
    </source>
</evidence>
<gene>
    <name evidence="2" type="ORF">BRAFLDRAFT_82376</name>
</gene>
<organism>
    <name type="scientific">Branchiostoma floridae</name>
    <name type="common">Florida lancelet</name>
    <name type="synonym">Amphioxus</name>
    <dbReference type="NCBI Taxonomy" id="7739"/>
    <lineage>
        <taxon>Eukaryota</taxon>
        <taxon>Metazoa</taxon>
        <taxon>Chordata</taxon>
        <taxon>Cephalochordata</taxon>
        <taxon>Leptocardii</taxon>
        <taxon>Amphioxiformes</taxon>
        <taxon>Branchiostomatidae</taxon>
        <taxon>Branchiostoma</taxon>
    </lineage>
</organism>
<feature type="region of interest" description="Disordered" evidence="1">
    <location>
        <begin position="1"/>
        <end position="33"/>
    </location>
</feature>
<dbReference type="AlphaFoldDB" id="C3YAJ8"/>
<accession>C3YAJ8</accession>
<name>C3YAJ8_BRAFL</name>
<dbReference type="EMBL" id="GG666494">
    <property type="protein sequence ID" value="EEN62746.1"/>
    <property type="molecule type" value="Genomic_DNA"/>
</dbReference>
<sequence>MEGSSVLSGNAPTTATPGQATDTFSVGSNRGRASELTQPHWSFVTAPRRILRAEIVQGGQIFSWVFCSIEEWLLGEYGRATEFQIKFLYIFTRYIAVVTGNSSDETICWDDHITPCPIGGCMYVVISRAGTGLQQCFHGILMKLGDPVHVRASVVH</sequence>